<dbReference type="EMBL" id="CM009294">
    <property type="protein sequence ID" value="KAI9394469.1"/>
    <property type="molecule type" value="Genomic_DNA"/>
</dbReference>
<comment type="caution">
    <text evidence="1">The sequence shown here is derived from an EMBL/GenBank/DDBJ whole genome shotgun (WGS) entry which is preliminary data.</text>
</comment>
<evidence type="ECO:0000313" key="1">
    <source>
        <dbReference type="EMBL" id="KAI9394469.1"/>
    </source>
</evidence>
<accession>A0ACC0SYW1</accession>
<sequence>MAITRTSVLLARNSMFGIQHQMDMALFSSFNISPCTSSNKVLFSKIDYALASFNAMIGREPLPSIVESNNLLSTVVDVKEYETVVSLSKQMELAGIPHDVCTLYILINCFCHLRCVDSGFPLLGKILKCGFQSGTFTFTTLVNGVCKEGILYQAVKLVNEMLAKGYRLNSYTYSTIVNSLCKVGKITEADGLLGKMKSVGCVPDVVAYNSLMNGFVSRGQMDEAKKKKKSIWCDGEQGCYAQCF</sequence>
<name>A0ACC0SYW1_POPTR</name>
<evidence type="ECO:0000313" key="2">
    <source>
        <dbReference type="Proteomes" id="UP000006729"/>
    </source>
</evidence>
<keyword evidence="2" id="KW-1185">Reference proteome</keyword>
<reference evidence="1 2" key="1">
    <citation type="journal article" date="2006" name="Science">
        <title>The genome of black cottonwood, Populus trichocarpa (Torr. &amp; Gray).</title>
        <authorList>
            <person name="Tuskan G.A."/>
            <person name="Difazio S."/>
            <person name="Jansson S."/>
            <person name="Bohlmann J."/>
            <person name="Grigoriev I."/>
            <person name="Hellsten U."/>
            <person name="Putnam N."/>
            <person name="Ralph S."/>
            <person name="Rombauts S."/>
            <person name="Salamov A."/>
            <person name="Schein J."/>
            <person name="Sterck L."/>
            <person name="Aerts A."/>
            <person name="Bhalerao R.R."/>
            <person name="Bhalerao R.P."/>
            <person name="Blaudez D."/>
            <person name="Boerjan W."/>
            <person name="Brun A."/>
            <person name="Brunner A."/>
            <person name="Busov V."/>
            <person name="Campbell M."/>
            <person name="Carlson J."/>
            <person name="Chalot M."/>
            <person name="Chapman J."/>
            <person name="Chen G.L."/>
            <person name="Cooper D."/>
            <person name="Coutinho P.M."/>
            <person name="Couturier J."/>
            <person name="Covert S."/>
            <person name="Cronk Q."/>
            <person name="Cunningham R."/>
            <person name="Davis J."/>
            <person name="Degroeve S."/>
            <person name="Dejardin A."/>
            <person name="Depamphilis C."/>
            <person name="Detter J."/>
            <person name="Dirks B."/>
            <person name="Dubchak I."/>
            <person name="Duplessis S."/>
            <person name="Ehlting J."/>
            <person name="Ellis B."/>
            <person name="Gendler K."/>
            <person name="Goodstein D."/>
            <person name="Gribskov M."/>
            <person name="Grimwood J."/>
            <person name="Groover A."/>
            <person name="Gunter L."/>
            <person name="Hamberger B."/>
            <person name="Heinze B."/>
            <person name="Helariutta Y."/>
            <person name="Henrissat B."/>
            <person name="Holligan D."/>
            <person name="Holt R."/>
            <person name="Huang W."/>
            <person name="Islam-Faridi N."/>
            <person name="Jones S."/>
            <person name="Jones-Rhoades M."/>
            <person name="Jorgensen R."/>
            <person name="Joshi C."/>
            <person name="Kangasjarvi J."/>
            <person name="Karlsson J."/>
            <person name="Kelleher C."/>
            <person name="Kirkpatrick R."/>
            <person name="Kirst M."/>
            <person name="Kohler A."/>
            <person name="Kalluri U."/>
            <person name="Larimer F."/>
            <person name="Leebens-Mack J."/>
            <person name="Leple J.C."/>
            <person name="Locascio P."/>
            <person name="Lou Y."/>
            <person name="Lucas S."/>
            <person name="Martin F."/>
            <person name="Montanini B."/>
            <person name="Napoli C."/>
            <person name="Nelson D.R."/>
            <person name="Nelson C."/>
            <person name="Nieminen K."/>
            <person name="Nilsson O."/>
            <person name="Pereda V."/>
            <person name="Peter G."/>
            <person name="Philippe R."/>
            <person name="Pilate G."/>
            <person name="Poliakov A."/>
            <person name="Razumovskaya J."/>
            <person name="Richardson P."/>
            <person name="Rinaldi C."/>
            <person name="Ritland K."/>
            <person name="Rouze P."/>
            <person name="Ryaboy D."/>
            <person name="Schmutz J."/>
            <person name="Schrader J."/>
            <person name="Segerman B."/>
            <person name="Shin H."/>
            <person name="Siddiqui A."/>
            <person name="Sterky F."/>
            <person name="Terry A."/>
            <person name="Tsai C.J."/>
            <person name="Uberbacher E."/>
            <person name="Unneberg P."/>
            <person name="Vahala J."/>
            <person name="Wall K."/>
            <person name="Wessler S."/>
            <person name="Yang G."/>
            <person name="Yin T."/>
            <person name="Douglas C."/>
            <person name="Marra M."/>
            <person name="Sandberg G."/>
            <person name="Van de Peer Y."/>
            <person name="Rokhsar D."/>
        </authorList>
    </citation>
    <scope>NUCLEOTIDE SEQUENCE [LARGE SCALE GENOMIC DNA]</scope>
    <source>
        <strain evidence="2">cv. Nisqually</strain>
    </source>
</reference>
<organism evidence="1 2">
    <name type="scientific">Populus trichocarpa</name>
    <name type="common">Western balsam poplar</name>
    <name type="synonym">Populus balsamifera subsp. trichocarpa</name>
    <dbReference type="NCBI Taxonomy" id="3694"/>
    <lineage>
        <taxon>Eukaryota</taxon>
        <taxon>Viridiplantae</taxon>
        <taxon>Streptophyta</taxon>
        <taxon>Embryophyta</taxon>
        <taxon>Tracheophyta</taxon>
        <taxon>Spermatophyta</taxon>
        <taxon>Magnoliopsida</taxon>
        <taxon>eudicotyledons</taxon>
        <taxon>Gunneridae</taxon>
        <taxon>Pentapetalae</taxon>
        <taxon>rosids</taxon>
        <taxon>fabids</taxon>
        <taxon>Malpighiales</taxon>
        <taxon>Salicaceae</taxon>
        <taxon>Saliceae</taxon>
        <taxon>Populus</taxon>
    </lineage>
</organism>
<gene>
    <name evidence="1" type="ORF">POPTR_005G097200v4</name>
</gene>
<protein>
    <submittedName>
        <fullName evidence="1">Uncharacterized protein</fullName>
    </submittedName>
</protein>
<dbReference type="Proteomes" id="UP000006729">
    <property type="component" value="Chromosome 5"/>
</dbReference>
<proteinExistence type="predicted"/>